<gene>
    <name evidence="1" type="ORF">HNR57_007061</name>
</gene>
<protein>
    <recommendedName>
        <fullName evidence="3">Phosphoadenosine phosphosulfate reductase</fullName>
    </recommendedName>
</protein>
<accession>A0A7W9WLX9</accession>
<proteinExistence type="predicted"/>
<evidence type="ECO:0000313" key="1">
    <source>
        <dbReference type="EMBL" id="MBB6081110.1"/>
    </source>
</evidence>
<evidence type="ECO:0000313" key="2">
    <source>
        <dbReference type="Proteomes" id="UP000591537"/>
    </source>
</evidence>
<dbReference type="Gene3D" id="3.40.50.620">
    <property type="entry name" value="HUPs"/>
    <property type="match status" value="1"/>
</dbReference>
<dbReference type="Proteomes" id="UP000591537">
    <property type="component" value="Unassembled WGS sequence"/>
</dbReference>
<name>A0A7W9WLX9_9ACTN</name>
<evidence type="ECO:0008006" key="3">
    <source>
        <dbReference type="Google" id="ProtNLM"/>
    </source>
</evidence>
<reference evidence="1 2" key="1">
    <citation type="submission" date="2020-08" db="EMBL/GenBank/DDBJ databases">
        <title>Genomic Encyclopedia of Type Strains, Phase IV (KMG-IV): sequencing the most valuable type-strain genomes for metagenomic binning, comparative biology and taxonomic classification.</title>
        <authorList>
            <person name="Goeker M."/>
        </authorList>
    </citation>
    <scope>NUCLEOTIDE SEQUENCE [LARGE SCALE GENOMIC DNA]</scope>
    <source>
        <strain evidence="1 2">DSM 43350</strain>
    </source>
</reference>
<sequence>MSRTTYTPSLPGLSAADDGLDTIINWGAGADSSAYLAKMLTAPDAHGIDLDRTAVLYMTTGSEWPETRLLADEFMLPLLRENGVRFVQLARNGHLQADGFTVLDDSRQPEQLIARGPWTLWNDQESVGTVPQVAGTRKCSLWAKGDVGDWWLKQVFGGRPFRQIMGFNADEEGRRLGDQVTSKMPGRTGEFPLIDWGWNRQRCEAYLLERFGVHWPKSYCTFCCFSASMGSLPAHMERMRSHPDIAGEVLRLEYTAMSLNPNAKLYGRKTLLEMFDPTQPRDRACLEAFERELDMPWALYRVRRLFLLSEDGRRRPVKRSTERIDLGRPHQLARRLISISERHGVDVEHDPVYGRARAWVRPRAKDWPMAEELFATAPARVIDKQDKNFEQHWDALVSGSAAQLPLV</sequence>
<dbReference type="RefSeq" id="WP_184566587.1">
    <property type="nucleotide sequence ID" value="NZ_BAAARS010000012.1"/>
</dbReference>
<dbReference type="AlphaFoldDB" id="A0A7W9WLX9"/>
<dbReference type="InterPro" id="IPR014729">
    <property type="entry name" value="Rossmann-like_a/b/a_fold"/>
</dbReference>
<organism evidence="1 2">
    <name type="scientific">Streptomyces paradoxus</name>
    <dbReference type="NCBI Taxonomy" id="66375"/>
    <lineage>
        <taxon>Bacteria</taxon>
        <taxon>Bacillati</taxon>
        <taxon>Actinomycetota</taxon>
        <taxon>Actinomycetes</taxon>
        <taxon>Kitasatosporales</taxon>
        <taxon>Streptomycetaceae</taxon>
        <taxon>Streptomyces</taxon>
    </lineage>
</organism>
<keyword evidence="2" id="KW-1185">Reference proteome</keyword>
<dbReference type="EMBL" id="JACHGV010000015">
    <property type="protein sequence ID" value="MBB6081110.1"/>
    <property type="molecule type" value="Genomic_DNA"/>
</dbReference>
<comment type="caution">
    <text evidence="1">The sequence shown here is derived from an EMBL/GenBank/DDBJ whole genome shotgun (WGS) entry which is preliminary data.</text>
</comment>